<dbReference type="InterPro" id="IPR011004">
    <property type="entry name" value="Trimer_LpxA-like_sf"/>
</dbReference>
<proteinExistence type="inferred from homology"/>
<dbReference type="EMBL" id="QKOX01000017">
    <property type="protein sequence ID" value="RWT21475.1"/>
    <property type="molecule type" value="Genomic_DNA"/>
</dbReference>
<keyword evidence="7 10" id="KW-0012">Acyltransferase</keyword>
<evidence type="ECO:0000313" key="9">
    <source>
        <dbReference type="EMBL" id="HAT1605446.1"/>
    </source>
</evidence>
<dbReference type="GeneID" id="57429254"/>
<evidence type="ECO:0000256" key="3">
    <source>
        <dbReference type="ARBA" id="ARBA00020291"/>
    </source>
</evidence>
<keyword evidence="6" id="KW-0046">Antibiotic resistance</keyword>
<protein>
    <recommendedName>
        <fullName evidence="3">Chloramphenicol acetyltransferase</fullName>
        <ecNumber evidence="2">2.3.1.28</ecNumber>
    </recommendedName>
</protein>
<evidence type="ECO:0000256" key="1">
    <source>
        <dbReference type="ARBA" id="ARBA00007274"/>
    </source>
</evidence>
<evidence type="ECO:0000256" key="4">
    <source>
        <dbReference type="ARBA" id="ARBA00022679"/>
    </source>
</evidence>
<dbReference type="InterPro" id="IPR001451">
    <property type="entry name" value="Hexapep"/>
</dbReference>
<name>A0A2X2ERL9_RAOPL</name>
<dbReference type="Gene3D" id="2.160.10.10">
    <property type="entry name" value="Hexapeptide repeat proteins"/>
    <property type="match status" value="1"/>
</dbReference>
<dbReference type="InterPro" id="IPR050179">
    <property type="entry name" value="Trans_hexapeptide_repeat"/>
</dbReference>
<evidence type="ECO:0000313" key="11">
    <source>
        <dbReference type="EMBL" id="RWT21475.1"/>
    </source>
</evidence>
<dbReference type="RefSeq" id="WP_032689128.1">
    <property type="nucleotide sequence ID" value="NZ_BIIS01000002.1"/>
</dbReference>
<dbReference type="Proteomes" id="UP001293169">
    <property type="component" value="Unassembled WGS sequence"/>
</dbReference>
<evidence type="ECO:0000313" key="10">
    <source>
        <dbReference type="EMBL" id="MDZ7469208.1"/>
    </source>
</evidence>
<dbReference type="PANTHER" id="PTHR43300">
    <property type="entry name" value="ACETYLTRANSFERASE"/>
    <property type="match status" value="1"/>
</dbReference>
<dbReference type="EMBL" id="DACSEA010000005">
    <property type="protein sequence ID" value="HAT1605446.1"/>
    <property type="molecule type" value="Genomic_DNA"/>
</dbReference>
<dbReference type="PROSITE" id="PS00101">
    <property type="entry name" value="HEXAPEP_TRANSFERASES"/>
    <property type="match status" value="1"/>
</dbReference>
<gene>
    <name evidence="11" type="ORF">DN603_17265</name>
    <name evidence="9" type="ORF">I8Y23_001738</name>
    <name evidence="10" type="ORF">U5E74_26725</name>
</gene>
<evidence type="ECO:0000256" key="5">
    <source>
        <dbReference type="ARBA" id="ARBA00022737"/>
    </source>
</evidence>
<comment type="catalytic activity">
    <reaction evidence="8">
        <text>chloramphenicol + acetyl-CoA = chloramphenicol 3-acetate + CoA</text>
        <dbReference type="Rhea" id="RHEA:18421"/>
        <dbReference type="ChEBI" id="CHEBI:16730"/>
        <dbReference type="ChEBI" id="CHEBI:17698"/>
        <dbReference type="ChEBI" id="CHEBI:57287"/>
        <dbReference type="ChEBI" id="CHEBI:57288"/>
        <dbReference type="EC" id="2.3.1.28"/>
    </reaction>
</comment>
<keyword evidence="4 11" id="KW-0808">Transferase</keyword>
<dbReference type="EC" id="2.3.1.28" evidence="2"/>
<organism evidence="11 12">
    <name type="scientific">Raoultella planticola</name>
    <name type="common">Klebsiella planticola</name>
    <dbReference type="NCBI Taxonomy" id="575"/>
    <lineage>
        <taxon>Bacteria</taxon>
        <taxon>Pseudomonadati</taxon>
        <taxon>Pseudomonadota</taxon>
        <taxon>Gammaproteobacteria</taxon>
        <taxon>Enterobacterales</taxon>
        <taxon>Enterobacteriaceae</taxon>
        <taxon>Klebsiella/Raoultella group</taxon>
        <taxon>Raoultella</taxon>
    </lineage>
</organism>
<reference evidence="11 12" key="2">
    <citation type="submission" date="2018-06" db="EMBL/GenBank/DDBJ databases">
        <title>Carbapenemase-producing Enterobacteriaceae present in wastewater treatment plant effluent and nearby surface waters in the US.</title>
        <authorList>
            <person name="Mathys D.A."/>
            <person name="Mollenkopf D.F."/>
            <person name="Feicht S.M."/>
            <person name="Adams R.J."/>
            <person name="Albers A.L."/>
            <person name="Stuever D.M."/>
            <person name="Daniels J.B."/>
            <person name="Wittum T.E."/>
        </authorList>
    </citation>
    <scope>NUCLEOTIDE SEQUENCE [LARGE SCALE GENOMIC DNA]</scope>
    <source>
        <strain evidence="11 12">GEO_47_Down_B</strain>
    </source>
</reference>
<evidence type="ECO:0000313" key="13">
    <source>
        <dbReference type="Proteomes" id="UP001293169"/>
    </source>
</evidence>
<dbReference type="Pfam" id="PF00132">
    <property type="entry name" value="Hexapep"/>
    <property type="match status" value="1"/>
</dbReference>
<sequence length="212" mass="23554">MADKHWSITERLHQTVTNPNVIIRGSHSYYSDCWDRGFERCVVRYLHGDPVSEGWEPLGHVDKLFIGNFVCIAPEAVILMGGNSTHRMDWISLYPFVSCVNEAYQHRGDTVLGDGCWIGMRAMIMPGVTIGEGAVVAAGAVVTKDVPPYSVVGGNPATFIKYRFPEPDVERLLKLNLYELEEETLLSLQPLLSSPDISALEQAVAQHRQGRA</sequence>
<accession>A0A2X2ERL9</accession>
<dbReference type="InterPro" id="IPR018357">
    <property type="entry name" value="Hexapep_transf_CS"/>
</dbReference>
<reference evidence="9" key="3">
    <citation type="submission" date="2020-11" db="EMBL/GenBank/DDBJ databases">
        <authorList>
            <consortium name="NCBI Pathogen Detection Project"/>
        </authorList>
    </citation>
    <scope>NUCLEOTIDE SEQUENCE</scope>
    <source>
        <strain evidence="9">MISC063</strain>
    </source>
</reference>
<evidence type="ECO:0000256" key="6">
    <source>
        <dbReference type="ARBA" id="ARBA00023251"/>
    </source>
</evidence>
<dbReference type="CDD" id="cd03349">
    <property type="entry name" value="LbH_XAT"/>
    <property type="match status" value="1"/>
</dbReference>
<reference evidence="10 13" key="4">
    <citation type="submission" date="2023-12" db="EMBL/GenBank/DDBJ databases">
        <title>N/s.</title>
        <authorList>
            <person name="Dale J."/>
        </authorList>
    </citation>
    <scope>NUCLEOTIDE SEQUENCE [LARGE SCALE GENOMIC DNA]</scope>
    <source>
        <strain evidence="10 13">2023EL-01226</strain>
    </source>
</reference>
<comment type="similarity">
    <text evidence="1">Belongs to the transferase hexapeptide repeat family.</text>
</comment>
<dbReference type="EMBL" id="JAXUDK010000027">
    <property type="protein sequence ID" value="MDZ7469208.1"/>
    <property type="molecule type" value="Genomic_DNA"/>
</dbReference>
<reference evidence="9" key="1">
    <citation type="journal article" date="2018" name="Genome Biol.">
        <title>SKESA: strategic k-mer extension for scrupulous assemblies.</title>
        <authorList>
            <person name="Souvorov A."/>
            <person name="Agarwala R."/>
            <person name="Lipman D.J."/>
        </authorList>
    </citation>
    <scope>NUCLEOTIDE SEQUENCE</scope>
    <source>
        <strain evidence="9">MISC063</strain>
    </source>
</reference>
<evidence type="ECO:0000256" key="7">
    <source>
        <dbReference type="ARBA" id="ARBA00023315"/>
    </source>
</evidence>
<dbReference type="GO" id="GO:0008811">
    <property type="term" value="F:chloramphenicol O-acetyltransferase activity"/>
    <property type="evidence" value="ECO:0007669"/>
    <property type="project" value="UniProtKB-EC"/>
</dbReference>
<evidence type="ECO:0000256" key="8">
    <source>
        <dbReference type="ARBA" id="ARBA00047633"/>
    </source>
</evidence>
<dbReference type="GO" id="GO:0046677">
    <property type="term" value="P:response to antibiotic"/>
    <property type="evidence" value="ECO:0007669"/>
    <property type="project" value="UniProtKB-KW"/>
</dbReference>
<evidence type="ECO:0000313" key="12">
    <source>
        <dbReference type="Proteomes" id="UP000288843"/>
    </source>
</evidence>
<dbReference type="AlphaFoldDB" id="A0A2X2ERL9"/>
<comment type="caution">
    <text evidence="11">The sequence shown here is derived from an EMBL/GenBank/DDBJ whole genome shotgun (WGS) entry which is preliminary data.</text>
</comment>
<evidence type="ECO:0000256" key="2">
    <source>
        <dbReference type="ARBA" id="ARBA00013235"/>
    </source>
</evidence>
<dbReference type="PANTHER" id="PTHR43300:SF12">
    <property type="entry name" value="CHLORAMPHENICOL ACETYLTRANSFERASE"/>
    <property type="match status" value="1"/>
</dbReference>
<dbReference type="SUPFAM" id="SSF51161">
    <property type="entry name" value="Trimeric LpxA-like enzymes"/>
    <property type="match status" value="1"/>
</dbReference>
<keyword evidence="5" id="KW-0677">Repeat</keyword>
<keyword evidence="13" id="KW-1185">Reference proteome</keyword>
<dbReference type="Proteomes" id="UP000864422">
    <property type="component" value="Unassembled WGS sequence"/>
</dbReference>
<dbReference type="Proteomes" id="UP000288843">
    <property type="component" value="Unassembled WGS sequence"/>
</dbReference>